<reference evidence="2 3" key="1">
    <citation type="journal article" date="2015" name="Sci. Rep.">
        <title>The genome of Leishmania panamensis: insights into genomics of the L. (Viannia) subgenus.</title>
        <authorList>
            <person name="Llanes A."/>
            <person name="Restrepo C.M."/>
            <person name="Vecchio G.D."/>
            <person name="Anguizola F.J."/>
            <person name="Lleonart R."/>
        </authorList>
    </citation>
    <scope>NUCLEOTIDE SEQUENCE [LARGE SCALE GENOMIC DNA]</scope>
    <source>
        <strain evidence="2 3">MHOM/PA/94/PSC-1</strain>
    </source>
</reference>
<evidence type="ECO:0000313" key="2">
    <source>
        <dbReference type="EMBL" id="AIN98691.1"/>
    </source>
</evidence>
<dbReference type="EMBL" id="CP009393">
    <property type="protein sequence ID" value="AIN98691.1"/>
    <property type="molecule type" value="Genomic_DNA"/>
</dbReference>
<dbReference type="Proteomes" id="UP000063063">
    <property type="component" value="Chromosome 24"/>
</dbReference>
<organism evidence="2 3">
    <name type="scientific">Leishmania panamensis</name>
    <dbReference type="NCBI Taxonomy" id="5679"/>
    <lineage>
        <taxon>Eukaryota</taxon>
        <taxon>Discoba</taxon>
        <taxon>Euglenozoa</taxon>
        <taxon>Kinetoplastea</taxon>
        <taxon>Metakinetoplastina</taxon>
        <taxon>Trypanosomatida</taxon>
        <taxon>Trypanosomatidae</taxon>
        <taxon>Leishmaniinae</taxon>
        <taxon>Leishmania</taxon>
        <taxon>Leishmania guyanensis species complex</taxon>
    </lineage>
</organism>
<accession>A0A088SAN9</accession>
<dbReference type="VEuPathDB" id="TriTrypDB:LPMP_240560"/>
<proteinExistence type="predicted"/>
<dbReference type="AlphaFoldDB" id="A0A088SAN9"/>
<feature type="compositionally biased region" description="Basic and acidic residues" evidence="1">
    <location>
        <begin position="801"/>
        <end position="811"/>
    </location>
</feature>
<gene>
    <name evidence="2" type="ORF">LPMP_240560</name>
</gene>
<dbReference type="VEuPathDB" id="TriTrypDB:LPAL13_240011500"/>
<name>A0A088SAN9_LEIPA</name>
<dbReference type="GeneID" id="22575465"/>
<dbReference type="KEGG" id="lpan:LPMP_240560"/>
<sequence>MSATTAQVYGKLVPGQLLQLTGNSKPTIVTPLCNEVGLNLLIRTYKGEGYLPYFTHAAKAARATLVDELRDAGVEVPEGAEASHLEDVCGVRCHDEASCRHVIHEDITETVYEEDKNDARVIVACDPIQTKLRDDCMECFPRLDKVRKQEELVVRVHLFYPSSMPCMSIQDRRARLVTHKHFVRKNARTSQGYHTFHYAKRDDYSAPTPDYESMFPYTTKAEESSGFTMGCKCTAITVETVFVRDPARQQRPLYAEDAEQARVYFSYVRPSAFVTDDELTDHFPLESLDAATMPAFADDREVEKYNVLVRLYLLAHDQEWTTTRSYGCPHPLGGPVDLPVLYHSSATEVVVPDRHSRNSPVLLQQYLLPDVESQITRFCFRRVVSEVLRQRVLAAAADTPERYVAIVCYMPHGDRVPVFTDEQVRVMARLYPHLGIRSPANRREWACLSRTLYQHGISLFDILAAVGCPLRDAQGAVIDTGAYVPYTADMADDYFLVIANRPLRDYICFTNQRWVHEQLRFPDYRPSIGARAFAAWVRYWNTMVQLKQELEEQASVDTVSAHLGLGLPGSTLVQRAACLVNGRVTDAEGGLIFPELGGRRFRDRVYASALLPGTPMLYSFWIDRKLCFSCVCAPIRFIRGLPSDETVRELPGKNVIQVVDAPPSRGGGAQWGGRGDRQGASVAIHAGSMEVPRARHMRPPFSLPMRGIHAHGDPMASVHSLGSGGGPGWKPALQAPDGPKKQHPPPHMEVYSAPMHHHRHRGDGPPGVWRQPLWHHQHQQGPTQGKGGYKTIANPHGSQQQHREREQESSTRSRAVGSAPHQHYRSHNDPSMYRTETLAYDQYSDNRGGPKRGAASR</sequence>
<evidence type="ECO:0000313" key="3">
    <source>
        <dbReference type="Proteomes" id="UP000063063"/>
    </source>
</evidence>
<dbReference type="RefSeq" id="XP_010699398.1">
    <property type="nucleotide sequence ID" value="XM_010701096.1"/>
</dbReference>
<feature type="region of interest" description="Disordered" evidence="1">
    <location>
        <begin position="707"/>
        <end position="857"/>
    </location>
</feature>
<keyword evidence="3" id="KW-1185">Reference proteome</keyword>
<dbReference type="OrthoDB" id="259356at2759"/>
<evidence type="ECO:0000256" key="1">
    <source>
        <dbReference type="SAM" id="MobiDB-lite"/>
    </source>
</evidence>
<dbReference type="eggNOG" id="ENOG502SH9T">
    <property type="taxonomic scope" value="Eukaryota"/>
</dbReference>
<protein>
    <submittedName>
        <fullName evidence="2">Uncharacterized protein</fullName>
    </submittedName>
</protein>